<dbReference type="Proteomes" id="UP000321570">
    <property type="component" value="Unassembled WGS sequence"/>
</dbReference>
<evidence type="ECO:0000313" key="3">
    <source>
        <dbReference type="Proteomes" id="UP000321570"/>
    </source>
</evidence>
<feature type="compositionally biased region" description="Low complexity" evidence="1">
    <location>
        <begin position="33"/>
        <end position="46"/>
    </location>
</feature>
<reference evidence="2 3" key="1">
    <citation type="submission" date="2019-07" db="EMBL/GenBank/DDBJ databases">
        <authorList>
            <person name="Jastrzebski P J."/>
            <person name="Paukszto L."/>
            <person name="Jastrzebski P J."/>
        </authorList>
    </citation>
    <scope>NUCLEOTIDE SEQUENCE [LARGE SCALE GENOMIC DNA]</scope>
    <source>
        <strain evidence="2 3">WMS-il1</strain>
    </source>
</reference>
<evidence type="ECO:0000313" key="2">
    <source>
        <dbReference type="EMBL" id="VUZ52413.1"/>
    </source>
</evidence>
<accession>A0A564Z0C9</accession>
<sequence>MENGSNADLSGHMWSPTALLDRNSRDQAQSLSRPLTRTLQKTRLTTSPIPVLRRFSMKEN</sequence>
<keyword evidence="3" id="KW-1185">Reference proteome</keyword>
<proteinExistence type="predicted"/>
<evidence type="ECO:0000256" key="1">
    <source>
        <dbReference type="SAM" id="MobiDB-lite"/>
    </source>
</evidence>
<protein>
    <submittedName>
        <fullName evidence="2">Uncharacterized protein</fullName>
    </submittedName>
</protein>
<name>A0A564Z0C9_HYMDI</name>
<dbReference type="AlphaFoldDB" id="A0A564Z0C9"/>
<dbReference type="EMBL" id="CABIJS010000488">
    <property type="protein sequence ID" value="VUZ52413.1"/>
    <property type="molecule type" value="Genomic_DNA"/>
</dbReference>
<feature type="region of interest" description="Disordered" evidence="1">
    <location>
        <begin position="1"/>
        <end position="46"/>
    </location>
</feature>
<organism evidence="2 3">
    <name type="scientific">Hymenolepis diminuta</name>
    <name type="common">Rat tapeworm</name>
    <dbReference type="NCBI Taxonomy" id="6216"/>
    <lineage>
        <taxon>Eukaryota</taxon>
        <taxon>Metazoa</taxon>
        <taxon>Spiralia</taxon>
        <taxon>Lophotrochozoa</taxon>
        <taxon>Platyhelminthes</taxon>
        <taxon>Cestoda</taxon>
        <taxon>Eucestoda</taxon>
        <taxon>Cyclophyllidea</taxon>
        <taxon>Hymenolepididae</taxon>
        <taxon>Hymenolepis</taxon>
    </lineage>
</organism>
<gene>
    <name evidence="2" type="ORF">WMSIL1_LOCUS10899</name>
</gene>